<dbReference type="PRINTS" id="PR00912">
    <property type="entry name" value="LVIRUSORF5"/>
</dbReference>
<feature type="region of interest" description="Disordered" evidence="3">
    <location>
        <begin position="126"/>
        <end position="153"/>
    </location>
</feature>
<dbReference type="InterPro" id="IPR001964">
    <property type="entry name" value="Luteo_VPG"/>
</dbReference>
<keyword evidence="2" id="KW-0916">Viral movement protein</keyword>
<evidence type="ECO:0000256" key="1">
    <source>
        <dbReference type="ARBA" id="ARBA00022448"/>
    </source>
</evidence>
<dbReference type="GO" id="GO:0046740">
    <property type="term" value="P:transport of virus in host, cell to cell"/>
    <property type="evidence" value="ECO:0007669"/>
    <property type="project" value="UniProtKB-KW"/>
</dbReference>
<dbReference type="Pfam" id="PF01659">
    <property type="entry name" value="Luteo_Vpg"/>
    <property type="match status" value="1"/>
</dbReference>
<gene>
    <name evidence="4" type="primary">ORF4</name>
</gene>
<accession>A0A4P8GGR7</accession>
<organism evidence="4">
    <name type="scientific">Cereal yellow dwarf virus RPS</name>
    <dbReference type="NCBI Taxonomy" id="228582"/>
    <lineage>
        <taxon>Viruses</taxon>
        <taxon>Riboviria</taxon>
        <taxon>Orthornavirae</taxon>
        <taxon>Pisuviricota</taxon>
        <taxon>Pisoniviricetes</taxon>
        <taxon>Sobelivirales</taxon>
        <taxon>Solemoviridae</taxon>
        <taxon>Polerovirus</taxon>
        <taxon>Polerovirus CYDVRPS</taxon>
    </lineage>
</organism>
<name>A0A4P8GGR7_9VIRU</name>
<feature type="region of interest" description="Disordered" evidence="3">
    <location>
        <begin position="53"/>
        <end position="82"/>
    </location>
</feature>
<keyword evidence="1" id="KW-0813">Transport</keyword>
<proteinExistence type="predicted"/>
<dbReference type="EMBL" id="MK012664">
    <property type="protein sequence ID" value="QCO93512.1"/>
    <property type="molecule type" value="Genomic_RNA"/>
</dbReference>
<protein>
    <submittedName>
        <fullName evidence="4">Movement protein</fullName>
    </submittedName>
</protein>
<reference evidence="4" key="1">
    <citation type="submission" date="2018-10" db="EMBL/GenBank/DDBJ databases">
        <title>Identification of a new species of barley yellow dwarf virus by high throughput sequencing triggers the development of new multiplex RT-PCR protocol for BYDV species detection.</title>
        <authorList>
            <person name="Somera M."/>
            <person name="Massart S."/>
            <person name="Tamisier L."/>
            <person name="Soovali P."/>
            <person name="Sathees K."/>
            <person name="Akkerman A."/>
            <person name="Truve E."/>
            <person name="Kvarnheden A."/>
        </authorList>
    </citation>
    <scope>NUCLEOTIDE SEQUENCE</scope>
    <source>
        <strain evidence="4">Olustvere1-O</strain>
    </source>
</reference>
<feature type="compositionally biased region" description="Polar residues" evidence="3">
    <location>
        <begin position="133"/>
        <end position="143"/>
    </location>
</feature>
<evidence type="ECO:0000313" key="4">
    <source>
        <dbReference type="EMBL" id="QCO93512.1"/>
    </source>
</evidence>
<evidence type="ECO:0000256" key="3">
    <source>
        <dbReference type="SAM" id="MobiDB-lite"/>
    </source>
</evidence>
<evidence type="ECO:0000256" key="2">
    <source>
        <dbReference type="ARBA" id="ARBA00023031"/>
    </source>
</evidence>
<sequence>MAMVRADADRESLGEGLLSERSQWLWSLPTAQPGAEDAEDQLVLGEEELQDSEEEAVARHLFSQRTHSRATPLEVSPSGRLYQTIRHSRMEYSRPTMNIRSQVVSYSSSARPLPQQPVPSLMNWTPIAKSLRSHQQTISSQSPKLVRGASQRR</sequence>